<organism evidence="2 3">
    <name type="scientific">Crepidotus variabilis</name>
    <dbReference type="NCBI Taxonomy" id="179855"/>
    <lineage>
        <taxon>Eukaryota</taxon>
        <taxon>Fungi</taxon>
        <taxon>Dikarya</taxon>
        <taxon>Basidiomycota</taxon>
        <taxon>Agaricomycotina</taxon>
        <taxon>Agaricomycetes</taxon>
        <taxon>Agaricomycetidae</taxon>
        <taxon>Agaricales</taxon>
        <taxon>Agaricineae</taxon>
        <taxon>Crepidotaceae</taxon>
        <taxon>Crepidotus</taxon>
    </lineage>
</organism>
<dbReference type="SUPFAM" id="SSF53098">
    <property type="entry name" value="Ribonuclease H-like"/>
    <property type="match status" value="1"/>
</dbReference>
<gene>
    <name evidence="2" type="ORF">CPB83DRAFT_854937</name>
</gene>
<reference evidence="2" key="1">
    <citation type="submission" date="2020-11" db="EMBL/GenBank/DDBJ databases">
        <authorList>
            <consortium name="DOE Joint Genome Institute"/>
            <person name="Ahrendt S."/>
            <person name="Riley R."/>
            <person name="Andreopoulos W."/>
            <person name="Labutti K."/>
            <person name="Pangilinan J."/>
            <person name="Ruiz-Duenas F.J."/>
            <person name="Barrasa J.M."/>
            <person name="Sanchez-Garcia M."/>
            <person name="Camarero S."/>
            <person name="Miyauchi S."/>
            <person name="Serrano A."/>
            <person name="Linde D."/>
            <person name="Babiker R."/>
            <person name="Drula E."/>
            <person name="Ayuso-Fernandez I."/>
            <person name="Pacheco R."/>
            <person name="Padilla G."/>
            <person name="Ferreira P."/>
            <person name="Barriuso J."/>
            <person name="Kellner H."/>
            <person name="Castanera R."/>
            <person name="Alfaro M."/>
            <person name="Ramirez L."/>
            <person name="Pisabarro A.G."/>
            <person name="Kuo A."/>
            <person name="Tritt A."/>
            <person name="Lipzen A."/>
            <person name="He G."/>
            <person name="Yan M."/>
            <person name="Ng V."/>
            <person name="Cullen D."/>
            <person name="Martin F."/>
            <person name="Rosso M.-N."/>
            <person name="Henrissat B."/>
            <person name="Hibbett D."/>
            <person name="Martinez A.T."/>
            <person name="Grigoriev I.V."/>
        </authorList>
    </citation>
    <scope>NUCLEOTIDE SEQUENCE</scope>
    <source>
        <strain evidence="2">CBS 506.95</strain>
    </source>
</reference>
<evidence type="ECO:0000313" key="2">
    <source>
        <dbReference type="EMBL" id="KAF9528124.1"/>
    </source>
</evidence>
<dbReference type="InterPro" id="IPR012337">
    <property type="entry name" value="RNaseH-like_sf"/>
</dbReference>
<sequence length="488" mass="53719">MADFTLVDPKGWEHDLHSIYAAYIGYFQTHNVPWYDRTWGYLFESFDTFLSFSWPVITATDTSSGKAHIVTRLTSLGAFLKMIKTRFGETLPQPPNIIQIVPFETTNRHLRHVSDYAMFKKVYSTLPAAVLSALKARVKGGVPRAVQDLWENKDKTFLAIDFEWNERNDRTILEFGYAAVRCGHLGSLGHWPPNPDSNYRKGHYIIAEHVDKVTNKYSPTYPWQYAFGDSQVVSKTKLPQIVQAIMSSLASAEAETSANTLVLVGHNIQGDLARLDDLKIKLPHNMLILDTMILERNMYANGWRGVMLDPKAGDKPRQAGSSLSLEHLLLSFTVPLSPTSTAGPSPSKRRQTPIALPQCTLHNSGNDSMMTLFALQKLLEPTTGSPSISKKATAKTNGMALPMPMMPMAMPFMIPTNNMSLLSVNGVGRPGSAPRAASSYDLAAEFGQMSVESSGYKGSFNGHLSAGRDQAAKRFNSFPGPTGTAKGG</sequence>
<dbReference type="OrthoDB" id="5953249at2759"/>
<evidence type="ECO:0000259" key="1">
    <source>
        <dbReference type="Pfam" id="PF21762"/>
    </source>
</evidence>
<comment type="caution">
    <text evidence="2">The sequence shown here is derived from an EMBL/GenBank/DDBJ whole genome shotgun (WGS) entry which is preliminary data.</text>
</comment>
<name>A0A9P6JPW8_9AGAR</name>
<dbReference type="InterPro" id="IPR048519">
    <property type="entry name" value="Gfd2/YDR514C-like_C"/>
</dbReference>
<feature type="domain" description="Gfd2/YDR514C-like C-terminal" evidence="1">
    <location>
        <begin position="156"/>
        <end position="292"/>
    </location>
</feature>
<dbReference type="EMBL" id="MU157855">
    <property type="protein sequence ID" value="KAF9528124.1"/>
    <property type="molecule type" value="Genomic_DNA"/>
</dbReference>
<dbReference type="Gene3D" id="3.30.420.10">
    <property type="entry name" value="Ribonuclease H-like superfamily/Ribonuclease H"/>
    <property type="match status" value="1"/>
</dbReference>
<proteinExistence type="predicted"/>
<accession>A0A9P6JPW8</accession>
<protein>
    <recommendedName>
        <fullName evidence="1">Gfd2/YDR514C-like C-terminal domain-containing protein</fullName>
    </recommendedName>
</protein>
<dbReference type="InterPro" id="IPR040151">
    <property type="entry name" value="Gfd2/YDR514C-like"/>
</dbReference>
<dbReference type="GO" id="GO:0003676">
    <property type="term" value="F:nucleic acid binding"/>
    <property type="evidence" value="ECO:0007669"/>
    <property type="project" value="InterPro"/>
</dbReference>
<dbReference type="Proteomes" id="UP000807306">
    <property type="component" value="Unassembled WGS sequence"/>
</dbReference>
<keyword evidence="3" id="KW-1185">Reference proteome</keyword>
<dbReference type="InterPro" id="IPR036397">
    <property type="entry name" value="RNaseH_sf"/>
</dbReference>
<dbReference type="Pfam" id="PF21762">
    <property type="entry name" value="DEDDh_C"/>
    <property type="match status" value="1"/>
</dbReference>
<evidence type="ECO:0000313" key="3">
    <source>
        <dbReference type="Proteomes" id="UP000807306"/>
    </source>
</evidence>
<dbReference type="PANTHER" id="PTHR28083:SF1">
    <property type="entry name" value="GOOD FOR FULL DBP5 ACTIVITY PROTEIN 2"/>
    <property type="match status" value="1"/>
</dbReference>
<dbReference type="GO" id="GO:0005634">
    <property type="term" value="C:nucleus"/>
    <property type="evidence" value="ECO:0007669"/>
    <property type="project" value="TreeGrafter"/>
</dbReference>
<dbReference type="AlphaFoldDB" id="A0A9P6JPW8"/>
<dbReference type="PANTHER" id="PTHR28083">
    <property type="entry name" value="GOOD FOR FULL DBP5 ACTIVITY PROTEIN 2"/>
    <property type="match status" value="1"/>
</dbReference>